<dbReference type="InterPro" id="IPR050343">
    <property type="entry name" value="RsuA_PseudoU_synthase"/>
</dbReference>
<evidence type="ECO:0000256" key="2">
    <source>
        <dbReference type="SAM" id="MobiDB-lite"/>
    </source>
</evidence>
<dbReference type="Proteomes" id="UP001320119">
    <property type="component" value="Chromosome"/>
</dbReference>
<evidence type="ECO:0000313" key="4">
    <source>
        <dbReference type="EMBL" id="BCD98937.1"/>
    </source>
</evidence>
<gene>
    <name evidence="4" type="ORF">MARGE09_P3138</name>
</gene>
<dbReference type="InterPro" id="IPR000748">
    <property type="entry name" value="PsdUridine_synth_RsuA/RluB/E/F"/>
</dbReference>
<dbReference type="GO" id="GO:0006396">
    <property type="term" value="P:RNA processing"/>
    <property type="evidence" value="ECO:0007669"/>
    <property type="project" value="UniProtKB-ARBA"/>
</dbReference>
<dbReference type="Gene3D" id="3.30.70.1560">
    <property type="entry name" value="Alpha-L RNA-binding motif"/>
    <property type="match status" value="1"/>
</dbReference>
<dbReference type="EMBL" id="AP023086">
    <property type="protein sequence ID" value="BCD98937.1"/>
    <property type="molecule type" value="Genomic_DNA"/>
</dbReference>
<dbReference type="NCBIfam" id="TIGR00093">
    <property type="entry name" value="pseudouridine synthase"/>
    <property type="match status" value="1"/>
</dbReference>
<feature type="domain" description="Pseudouridine synthase RsuA/RluA-like" evidence="3">
    <location>
        <begin position="8"/>
        <end position="155"/>
    </location>
</feature>
<name>A0AAN1WK08_9GAMM</name>
<organism evidence="4 5">
    <name type="scientific">Marinagarivorans cellulosilyticus</name>
    <dbReference type="NCBI Taxonomy" id="2721545"/>
    <lineage>
        <taxon>Bacteria</taxon>
        <taxon>Pseudomonadati</taxon>
        <taxon>Pseudomonadota</taxon>
        <taxon>Gammaproteobacteria</taxon>
        <taxon>Cellvibrionales</taxon>
        <taxon>Cellvibrionaceae</taxon>
        <taxon>Marinagarivorans</taxon>
    </lineage>
</organism>
<dbReference type="PANTHER" id="PTHR47683">
    <property type="entry name" value="PSEUDOURIDINE SYNTHASE FAMILY PROTEIN-RELATED"/>
    <property type="match status" value="1"/>
</dbReference>
<feature type="compositionally biased region" description="Basic and acidic residues" evidence="2">
    <location>
        <begin position="175"/>
        <end position="187"/>
    </location>
</feature>
<dbReference type="GO" id="GO:0003723">
    <property type="term" value="F:RNA binding"/>
    <property type="evidence" value="ECO:0007669"/>
    <property type="project" value="InterPro"/>
</dbReference>
<dbReference type="SUPFAM" id="SSF55120">
    <property type="entry name" value="Pseudouridine synthase"/>
    <property type="match status" value="1"/>
</dbReference>
<dbReference type="InterPro" id="IPR020094">
    <property type="entry name" value="TruA/RsuA/RluB/E/F_N"/>
</dbReference>
<sequence>MCVTMATVLLLNKPFHTLTQFTDTEGRKTLSDYIDTRRYKGYYAAGRLDYDSEGLVVLTCDGSLQHQLANPKFKLPKTYWVQVEGQPSAAAVTALAKGLVLKDGPTKPCLAKVIEPPSLWPRTPPIRERANSPTHWLAITLTEGKNRQVRRMTAAVGLPTLRLVRAQIGNWKLDHLQPGDSREEQIHLPKSTQPNKRRPRKGKGDAR</sequence>
<dbReference type="InterPro" id="IPR020103">
    <property type="entry name" value="PsdUridine_synth_cat_dom_sf"/>
</dbReference>
<dbReference type="PANTHER" id="PTHR47683:SF2">
    <property type="entry name" value="RNA-BINDING S4 DOMAIN-CONTAINING PROTEIN"/>
    <property type="match status" value="1"/>
</dbReference>
<dbReference type="InterPro" id="IPR042092">
    <property type="entry name" value="PsdUridine_s_RsuA/RluB/E/F_cat"/>
</dbReference>
<dbReference type="AlphaFoldDB" id="A0AAN1WK08"/>
<evidence type="ECO:0000313" key="5">
    <source>
        <dbReference type="Proteomes" id="UP001320119"/>
    </source>
</evidence>
<proteinExistence type="predicted"/>
<dbReference type="KEGG" id="marq:MARGE09_P3138"/>
<dbReference type="EC" id="5.4.99.20" evidence="4"/>
<reference evidence="4 5" key="1">
    <citation type="journal article" date="2022" name="IScience">
        <title>An ultrasensitive nanofiber-based assay for enzymatic hydrolysis and deep-sea microbial degradation of cellulose.</title>
        <authorList>
            <person name="Tsudome M."/>
            <person name="Tachioka M."/>
            <person name="Miyazaki M."/>
            <person name="Uchimura K."/>
            <person name="Tsuda M."/>
            <person name="Takaki Y."/>
            <person name="Deguchi S."/>
        </authorList>
    </citation>
    <scope>NUCLEOTIDE SEQUENCE [LARGE SCALE GENOMIC DNA]</scope>
    <source>
        <strain evidence="4 5">GE09</strain>
    </source>
</reference>
<evidence type="ECO:0000259" key="3">
    <source>
        <dbReference type="Pfam" id="PF00849"/>
    </source>
</evidence>
<dbReference type="Gene3D" id="3.30.70.580">
    <property type="entry name" value="Pseudouridine synthase I, catalytic domain, N-terminal subdomain"/>
    <property type="match status" value="1"/>
</dbReference>
<keyword evidence="5" id="KW-1185">Reference proteome</keyword>
<feature type="region of interest" description="Disordered" evidence="2">
    <location>
        <begin position="175"/>
        <end position="207"/>
    </location>
</feature>
<dbReference type="Pfam" id="PF00849">
    <property type="entry name" value="PseudoU_synth_2"/>
    <property type="match status" value="1"/>
</dbReference>
<dbReference type="GO" id="GO:0001522">
    <property type="term" value="P:pseudouridine synthesis"/>
    <property type="evidence" value="ECO:0007669"/>
    <property type="project" value="InterPro"/>
</dbReference>
<keyword evidence="1 4" id="KW-0413">Isomerase</keyword>
<accession>A0AAN1WK08</accession>
<evidence type="ECO:0000256" key="1">
    <source>
        <dbReference type="ARBA" id="ARBA00023235"/>
    </source>
</evidence>
<dbReference type="GO" id="GO:0160137">
    <property type="term" value="F:23S rRNA pseudouridine(2457) synthase activity"/>
    <property type="evidence" value="ECO:0007669"/>
    <property type="project" value="UniProtKB-EC"/>
</dbReference>
<protein>
    <submittedName>
        <fullName evidence="4">23S rRNA pseudouridine2457 synthase</fullName>
        <ecNumber evidence="4">5.4.99.20</ecNumber>
    </submittedName>
</protein>
<dbReference type="InterPro" id="IPR006145">
    <property type="entry name" value="PsdUridine_synth_RsuA/RluA"/>
</dbReference>